<comment type="caution">
    <text evidence="8">The sequence shown here is derived from an EMBL/GenBank/DDBJ whole genome shotgun (WGS) entry which is preliminary data.</text>
</comment>
<dbReference type="InterPro" id="IPR037185">
    <property type="entry name" value="EmrE-like"/>
</dbReference>
<dbReference type="Proteomes" id="UP000318331">
    <property type="component" value="Unassembled WGS sequence"/>
</dbReference>
<accession>A0A543I5T3</accession>
<feature type="transmembrane region" description="Helical" evidence="6">
    <location>
        <begin position="176"/>
        <end position="196"/>
    </location>
</feature>
<dbReference type="PANTHER" id="PTHR32322:SF2">
    <property type="entry name" value="EAMA DOMAIN-CONTAINING PROTEIN"/>
    <property type="match status" value="1"/>
</dbReference>
<evidence type="ECO:0000256" key="5">
    <source>
        <dbReference type="ARBA" id="ARBA00023136"/>
    </source>
</evidence>
<dbReference type="InterPro" id="IPR000620">
    <property type="entry name" value="EamA_dom"/>
</dbReference>
<keyword evidence="5 6" id="KW-0472">Membrane</keyword>
<organism evidence="8 9">
    <name type="scientific">Klugiella xanthotipulae</name>
    <dbReference type="NCBI Taxonomy" id="244735"/>
    <lineage>
        <taxon>Bacteria</taxon>
        <taxon>Bacillati</taxon>
        <taxon>Actinomycetota</taxon>
        <taxon>Actinomycetes</taxon>
        <taxon>Micrococcales</taxon>
        <taxon>Microbacteriaceae</taxon>
        <taxon>Klugiella</taxon>
    </lineage>
</organism>
<proteinExistence type="inferred from homology"/>
<keyword evidence="4 6" id="KW-1133">Transmembrane helix</keyword>
<feature type="transmembrane region" description="Helical" evidence="6">
    <location>
        <begin position="58"/>
        <end position="82"/>
    </location>
</feature>
<dbReference type="AlphaFoldDB" id="A0A543I5T3"/>
<dbReference type="SUPFAM" id="SSF103481">
    <property type="entry name" value="Multidrug resistance efflux transporter EmrE"/>
    <property type="match status" value="1"/>
</dbReference>
<evidence type="ECO:0000256" key="1">
    <source>
        <dbReference type="ARBA" id="ARBA00004141"/>
    </source>
</evidence>
<dbReference type="EMBL" id="VFPN01000001">
    <property type="protein sequence ID" value="TQM65955.1"/>
    <property type="molecule type" value="Genomic_DNA"/>
</dbReference>
<protein>
    <submittedName>
        <fullName evidence="8">Putative membrane protein</fullName>
    </submittedName>
</protein>
<dbReference type="OrthoDB" id="68076at2"/>
<evidence type="ECO:0000256" key="3">
    <source>
        <dbReference type="ARBA" id="ARBA00022692"/>
    </source>
</evidence>
<sequence>MITPLIGLVTAAVYGSADFFGGLAAQRRNPVYVSTVAALAGGLILLLATLVIPGTISAAAIGWGMLGGVAGSLGLTLLYGSLAVGPMSILSPITAVMSAVVPMTVGLVRGSTLSTAGYLGLGLALVAVVLVGFIPEKGAVRPRLRGLLMAVGSGSCIGIFYVFINQTPHEAGLIPVATGRLTNAAIMCVVVAVLLLRSRRRRAHGKGVVTEGEPRPRPWVRLALLAGVIDAVGSSLFLLGIRTGDLSVMSVLTALYPAGTILLAALVLRERVAPVQWGGLALGLVAAVLLGQ</sequence>
<dbReference type="PANTHER" id="PTHR32322">
    <property type="entry name" value="INNER MEMBRANE TRANSPORTER"/>
    <property type="match status" value="1"/>
</dbReference>
<feature type="transmembrane region" description="Helical" evidence="6">
    <location>
        <begin position="146"/>
        <end position="164"/>
    </location>
</feature>
<dbReference type="RefSeq" id="WP_141915955.1">
    <property type="nucleotide sequence ID" value="NZ_BAAAYS010000026.1"/>
</dbReference>
<feature type="transmembrane region" description="Helical" evidence="6">
    <location>
        <begin position="247"/>
        <end position="268"/>
    </location>
</feature>
<evidence type="ECO:0000313" key="9">
    <source>
        <dbReference type="Proteomes" id="UP000318331"/>
    </source>
</evidence>
<feature type="transmembrane region" description="Helical" evidence="6">
    <location>
        <begin position="89"/>
        <end position="109"/>
    </location>
</feature>
<feature type="transmembrane region" description="Helical" evidence="6">
    <location>
        <begin position="31"/>
        <end position="52"/>
    </location>
</feature>
<evidence type="ECO:0000256" key="6">
    <source>
        <dbReference type="SAM" id="Phobius"/>
    </source>
</evidence>
<feature type="domain" description="EamA" evidence="7">
    <location>
        <begin position="145"/>
        <end position="290"/>
    </location>
</feature>
<evidence type="ECO:0000259" key="7">
    <source>
        <dbReference type="Pfam" id="PF00892"/>
    </source>
</evidence>
<keyword evidence="9" id="KW-1185">Reference proteome</keyword>
<comment type="subcellular location">
    <subcellularLocation>
        <location evidence="1">Membrane</location>
        <topology evidence="1">Multi-pass membrane protein</topology>
    </subcellularLocation>
</comment>
<name>A0A543I5T3_9MICO</name>
<feature type="transmembrane region" description="Helical" evidence="6">
    <location>
        <begin position="115"/>
        <end position="134"/>
    </location>
</feature>
<reference evidence="8 9" key="1">
    <citation type="submission" date="2019-06" db="EMBL/GenBank/DDBJ databases">
        <title>Sequencing the genomes of 1000 actinobacteria strains.</title>
        <authorList>
            <person name="Klenk H.-P."/>
        </authorList>
    </citation>
    <scope>NUCLEOTIDE SEQUENCE [LARGE SCALE GENOMIC DNA]</scope>
    <source>
        <strain evidence="8 9">DSM 18031</strain>
    </source>
</reference>
<dbReference type="Gene3D" id="1.10.3730.20">
    <property type="match status" value="1"/>
</dbReference>
<evidence type="ECO:0000256" key="4">
    <source>
        <dbReference type="ARBA" id="ARBA00022989"/>
    </source>
</evidence>
<feature type="transmembrane region" description="Helical" evidence="6">
    <location>
        <begin position="222"/>
        <end position="241"/>
    </location>
</feature>
<evidence type="ECO:0000256" key="2">
    <source>
        <dbReference type="ARBA" id="ARBA00007362"/>
    </source>
</evidence>
<dbReference type="Pfam" id="PF00892">
    <property type="entry name" value="EamA"/>
    <property type="match status" value="1"/>
</dbReference>
<feature type="transmembrane region" description="Helical" evidence="6">
    <location>
        <begin position="275"/>
        <end position="291"/>
    </location>
</feature>
<evidence type="ECO:0000313" key="8">
    <source>
        <dbReference type="EMBL" id="TQM65955.1"/>
    </source>
</evidence>
<dbReference type="InterPro" id="IPR050638">
    <property type="entry name" value="AA-Vitamin_Transporters"/>
</dbReference>
<dbReference type="GO" id="GO:0016020">
    <property type="term" value="C:membrane"/>
    <property type="evidence" value="ECO:0007669"/>
    <property type="project" value="UniProtKB-SubCell"/>
</dbReference>
<gene>
    <name evidence="8" type="ORF">FB466_0775</name>
</gene>
<feature type="transmembrane region" description="Helical" evidence="6">
    <location>
        <begin position="6"/>
        <end position="24"/>
    </location>
</feature>
<comment type="similarity">
    <text evidence="2">Belongs to the EamA transporter family.</text>
</comment>
<keyword evidence="3 6" id="KW-0812">Transmembrane</keyword>